<dbReference type="AlphaFoldDB" id="A0AAV7R8M7"/>
<name>A0AAV7R8M7_PLEWA</name>
<gene>
    <name evidence="1" type="ORF">NDU88_001968</name>
</gene>
<sequence>MCLRAPLYIERALCAGRGPSRVVVFLLRALHPGLRNISRIFGQQSGFWVDGVLPLRLFTLFVLEQRVK</sequence>
<dbReference type="EMBL" id="JANPWB010000009">
    <property type="protein sequence ID" value="KAJ1149151.1"/>
    <property type="molecule type" value="Genomic_DNA"/>
</dbReference>
<organism evidence="1 2">
    <name type="scientific">Pleurodeles waltl</name>
    <name type="common">Iberian ribbed newt</name>
    <dbReference type="NCBI Taxonomy" id="8319"/>
    <lineage>
        <taxon>Eukaryota</taxon>
        <taxon>Metazoa</taxon>
        <taxon>Chordata</taxon>
        <taxon>Craniata</taxon>
        <taxon>Vertebrata</taxon>
        <taxon>Euteleostomi</taxon>
        <taxon>Amphibia</taxon>
        <taxon>Batrachia</taxon>
        <taxon>Caudata</taxon>
        <taxon>Salamandroidea</taxon>
        <taxon>Salamandridae</taxon>
        <taxon>Pleurodelinae</taxon>
        <taxon>Pleurodeles</taxon>
    </lineage>
</organism>
<dbReference type="Proteomes" id="UP001066276">
    <property type="component" value="Chromosome 5"/>
</dbReference>
<proteinExistence type="predicted"/>
<evidence type="ECO:0000313" key="1">
    <source>
        <dbReference type="EMBL" id="KAJ1149151.1"/>
    </source>
</evidence>
<evidence type="ECO:0000313" key="2">
    <source>
        <dbReference type="Proteomes" id="UP001066276"/>
    </source>
</evidence>
<accession>A0AAV7R8M7</accession>
<comment type="caution">
    <text evidence="1">The sequence shown here is derived from an EMBL/GenBank/DDBJ whole genome shotgun (WGS) entry which is preliminary data.</text>
</comment>
<reference evidence="1" key="1">
    <citation type="journal article" date="2022" name="bioRxiv">
        <title>Sequencing and chromosome-scale assembly of the giantPleurodeles waltlgenome.</title>
        <authorList>
            <person name="Brown T."/>
            <person name="Elewa A."/>
            <person name="Iarovenko S."/>
            <person name="Subramanian E."/>
            <person name="Araus A.J."/>
            <person name="Petzold A."/>
            <person name="Susuki M."/>
            <person name="Suzuki K.-i.T."/>
            <person name="Hayashi T."/>
            <person name="Toyoda A."/>
            <person name="Oliveira C."/>
            <person name="Osipova E."/>
            <person name="Leigh N.D."/>
            <person name="Simon A."/>
            <person name="Yun M.H."/>
        </authorList>
    </citation>
    <scope>NUCLEOTIDE SEQUENCE</scope>
    <source>
        <strain evidence="1">20211129_DDA</strain>
        <tissue evidence="1">Liver</tissue>
    </source>
</reference>
<protein>
    <submittedName>
        <fullName evidence="1">Uncharacterized protein</fullName>
    </submittedName>
</protein>
<keyword evidence="2" id="KW-1185">Reference proteome</keyword>